<dbReference type="InterPro" id="IPR011047">
    <property type="entry name" value="Quinoprotein_ADH-like_sf"/>
</dbReference>
<gene>
    <name evidence="1" type="ORF">SAMN02745204_02011</name>
</gene>
<sequence>MGNHASASQRTCARPPGKALLRGLAAVLLGLLPCLQALALTPDKPYRDYVVDTWDVAQGLPQISVMAITQDAEGRLWLATQAGLARFDGVRFEPVSRPRVLGLDNMAQALLPDRQGRLWIGTPQGLLVLAHGQLRTVPADPIPSARRFPVNALALAGDTVLAAGPDGVYSVVGERLRRLHALPGPVTGLLVQGDTLWAGSPGQVTRIQRGQRQVLPFPAGLERADADHLVWCDGTLWAGTRSGLLRLRDQQWDLVAGQQGERQRAIEALACDRDGNLWLATPHYLERLFPGRPPEHIEHQPGSRNVRVIFEDREGSLWTGSLTDGLARIWNGRTRLLSTPEGLTSALLWTVVASPDGSVLAGGSDGVARWQAGRFTPVVRGSALPHPAAYSLLAEPDALWIGTRSGVAVLRRGQRQPERPPLLAPLQGAQVHAILRTRDGALWFGTTQGAFRLWQGRLQRYDAQAGLTDPRVRILYQTRDGRLLLGTTQGLYAWQNGTLQPIGRQTGLPDGVGVTALLELDDGGLVLGGDQHLWLYAQRRWHELAQSHGLPSNVPTHLAEIGDDLWVAGTQGIYRLPLRELRRIPHSPATPLQARIVINSGFDRPGGQPGKCCNGAGNGRGLLRDGLLWLPTREGMLQVSAAPLPAGPAWPLRIERVVAGQQTFLPEPNGLRLPLEARSLKIEFSAPALDPRACPTCTTGWSAMTATGRLWTPQVSAASPMPGWHQAIICSSWSIATPMRHWPGRPGCGCMCRRISTRPRHLRPYLPWCWLCWCLPATTGCNTDIAASAKNWNAWYRNAPRPCRKPMPGWNNSVSPTP</sequence>
<dbReference type="Pfam" id="PF07494">
    <property type="entry name" value="Reg_prop"/>
    <property type="match status" value="3"/>
</dbReference>
<dbReference type="InterPro" id="IPR011110">
    <property type="entry name" value="Reg_prop"/>
</dbReference>
<dbReference type="OrthoDB" id="176203at2"/>
<evidence type="ECO:0000313" key="1">
    <source>
        <dbReference type="EMBL" id="SHF20497.1"/>
    </source>
</evidence>
<protein>
    <submittedName>
        <fullName evidence="1">Ligand-binding sensor domain-containing protein</fullName>
    </submittedName>
</protein>
<evidence type="ECO:0000313" key="2">
    <source>
        <dbReference type="Proteomes" id="UP000242857"/>
    </source>
</evidence>
<dbReference type="Gene3D" id="2.130.10.10">
    <property type="entry name" value="YVTN repeat-like/Quinoprotein amine dehydrogenase"/>
    <property type="match status" value="3"/>
</dbReference>
<dbReference type="RefSeq" id="WP_143148902.1">
    <property type="nucleotide sequence ID" value="NZ_FQUK01000040.1"/>
</dbReference>
<dbReference type="STRING" id="213588.SAMN02745204_02011"/>
<dbReference type="SUPFAM" id="SSF101898">
    <property type="entry name" value="NHL repeat"/>
    <property type="match status" value="1"/>
</dbReference>
<dbReference type="Proteomes" id="UP000242857">
    <property type="component" value="Unassembled WGS sequence"/>
</dbReference>
<dbReference type="InterPro" id="IPR015943">
    <property type="entry name" value="WD40/YVTN_repeat-like_dom_sf"/>
</dbReference>
<keyword evidence="2" id="KW-1185">Reference proteome</keyword>
<accession>A0A1M4ZRR7</accession>
<dbReference type="EMBL" id="FQUK01000040">
    <property type="protein sequence ID" value="SHF20497.1"/>
    <property type="molecule type" value="Genomic_DNA"/>
</dbReference>
<name>A0A1M4ZRR7_9GAMM</name>
<dbReference type="AlphaFoldDB" id="A0A1M4ZRR7"/>
<organism evidence="1 2">
    <name type="scientific">Thermomonas hydrothermalis</name>
    <dbReference type="NCBI Taxonomy" id="213588"/>
    <lineage>
        <taxon>Bacteria</taxon>
        <taxon>Pseudomonadati</taxon>
        <taxon>Pseudomonadota</taxon>
        <taxon>Gammaproteobacteria</taxon>
        <taxon>Lysobacterales</taxon>
        <taxon>Lysobacteraceae</taxon>
        <taxon>Thermomonas</taxon>
    </lineage>
</organism>
<reference evidence="2" key="1">
    <citation type="submission" date="2016-11" db="EMBL/GenBank/DDBJ databases">
        <authorList>
            <person name="Varghese N."/>
            <person name="Submissions S."/>
        </authorList>
    </citation>
    <scope>NUCLEOTIDE SEQUENCE [LARGE SCALE GENOMIC DNA]</scope>
    <source>
        <strain evidence="2">DSM 14834</strain>
    </source>
</reference>
<proteinExistence type="predicted"/>
<dbReference type="SUPFAM" id="SSF50998">
    <property type="entry name" value="Quinoprotein alcohol dehydrogenase-like"/>
    <property type="match status" value="1"/>
</dbReference>